<dbReference type="Proteomes" id="UP001156102">
    <property type="component" value="Unassembled WGS sequence"/>
</dbReference>
<keyword evidence="2 5" id="KW-0812">Transmembrane</keyword>
<dbReference type="RefSeq" id="WP_254760567.1">
    <property type="nucleotide sequence ID" value="NZ_JANCLT010000013.1"/>
</dbReference>
<name>A0AA42BSK8_9BACI</name>
<comment type="subcellular location">
    <subcellularLocation>
        <location evidence="1">Membrane</location>
        <topology evidence="1">Multi-pass membrane protein</topology>
    </subcellularLocation>
</comment>
<keyword evidence="4 5" id="KW-0472">Membrane</keyword>
<evidence type="ECO:0000256" key="1">
    <source>
        <dbReference type="ARBA" id="ARBA00004141"/>
    </source>
</evidence>
<evidence type="ECO:0000313" key="7">
    <source>
        <dbReference type="Proteomes" id="UP001156102"/>
    </source>
</evidence>
<reference evidence="6" key="1">
    <citation type="submission" date="2022-07" db="EMBL/GenBank/DDBJ databases">
        <authorList>
            <person name="Li W.-J."/>
            <person name="Deng Q.-Q."/>
        </authorList>
    </citation>
    <scope>NUCLEOTIDE SEQUENCE</scope>
    <source>
        <strain evidence="6">SYSU M60031</strain>
    </source>
</reference>
<evidence type="ECO:0000256" key="3">
    <source>
        <dbReference type="ARBA" id="ARBA00022989"/>
    </source>
</evidence>
<dbReference type="PANTHER" id="PTHR39157">
    <property type="entry name" value="INTEGRAL MEMBRANE PROTEIN-RELATED"/>
    <property type="match status" value="1"/>
</dbReference>
<keyword evidence="3 5" id="KW-1133">Transmembrane helix</keyword>
<gene>
    <name evidence="6" type="ORF">NK662_19180</name>
</gene>
<organism evidence="6 7">
    <name type="scientific">Ectobacillus ponti</name>
    <dbReference type="NCBI Taxonomy" id="2961894"/>
    <lineage>
        <taxon>Bacteria</taxon>
        <taxon>Bacillati</taxon>
        <taxon>Bacillota</taxon>
        <taxon>Bacilli</taxon>
        <taxon>Bacillales</taxon>
        <taxon>Bacillaceae</taxon>
        <taxon>Ectobacillus</taxon>
    </lineage>
</organism>
<dbReference type="PANTHER" id="PTHR39157:SF1">
    <property type="entry name" value="DOXX FAMILY PROTEIN"/>
    <property type="match status" value="1"/>
</dbReference>
<evidence type="ECO:0000256" key="5">
    <source>
        <dbReference type="SAM" id="Phobius"/>
    </source>
</evidence>
<evidence type="ECO:0000256" key="2">
    <source>
        <dbReference type="ARBA" id="ARBA00022692"/>
    </source>
</evidence>
<protein>
    <submittedName>
        <fullName evidence="6">DoxX family membrane protein</fullName>
    </submittedName>
</protein>
<sequence>MFVEFLRHNKYASAILTFLRLYVGYEWLTAGYGKLTAGFEAGGFLKGAAAKAVGDHPAVQAWWADFLNSFAIPNVHLFEALIPWGETLVGLGLLLGCLTKSAAFFGMMMNFAFMLSGTTSTNPQLVLLSIFIIIAGHNAGRIGVDGLLHKYGKGLKFPHLPKRHAPQH</sequence>
<evidence type="ECO:0000256" key="4">
    <source>
        <dbReference type="ARBA" id="ARBA00023136"/>
    </source>
</evidence>
<feature type="transmembrane region" description="Helical" evidence="5">
    <location>
        <begin position="88"/>
        <end position="113"/>
    </location>
</feature>
<dbReference type="EMBL" id="JANCLT010000013">
    <property type="protein sequence ID" value="MCP8970644.1"/>
    <property type="molecule type" value="Genomic_DNA"/>
</dbReference>
<dbReference type="AlphaFoldDB" id="A0AA42BSK8"/>
<feature type="transmembrane region" description="Helical" evidence="5">
    <location>
        <begin position="125"/>
        <end position="144"/>
    </location>
</feature>
<evidence type="ECO:0000313" key="6">
    <source>
        <dbReference type="EMBL" id="MCP8970644.1"/>
    </source>
</evidence>
<dbReference type="GO" id="GO:0016020">
    <property type="term" value="C:membrane"/>
    <property type="evidence" value="ECO:0007669"/>
    <property type="project" value="UniProtKB-SubCell"/>
</dbReference>
<dbReference type="Pfam" id="PF07681">
    <property type="entry name" value="DoxX"/>
    <property type="match status" value="1"/>
</dbReference>
<proteinExistence type="predicted"/>
<accession>A0AA42BSK8</accession>
<comment type="caution">
    <text evidence="6">The sequence shown here is derived from an EMBL/GenBank/DDBJ whole genome shotgun (WGS) entry which is preliminary data.</text>
</comment>
<keyword evidence="7" id="KW-1185">Reference proteome</keyword>
<dbReference type="InterPro" id="IPR032808">
    <property type="entry name" value="DoxX"/>
</dbReference>